<dbReference type="Proteomes" id="UP000789920">
    <property type="component" value="Unassembled WGS sequence"/>
</dbReference>
<comment type="caution">
    <text evidence="1">The sequence shown here is derived from an EMBL/GenBank/DDBJ whole genome shotgun (WGS) entry which is preliminary data.</text>
</comment>
<organism evidence="1 2">
    <name type="scientific">Racocetra persica</name>
    <dbReference type="NCBI Taxonomy" id="160502"/>
    <lineage>
        <taxon>Eukaryota</taxon>
        <taxon>Fungi</taxon>
        <taxon>Fungi incertae sedis</taxon>
        <taxon>Mucoromycota</taxon>
        <taxon>Glomeromycotina</taxon>
        <taxon>Glomeromycetes</taxon>
        <taxon>Diversisporales</taxon>
        <taxon>Gigasporaceae</taxon>
        <taxon>Racocetra</taxon>
    </lineage>
</organism>
<feature type="non-terminal residue" evidence="1">
    <location>
        <position position="1"/>
    </location>
</feature>
<feature type="non-terminal residue" evidence="1">
    <location>
        <position position="185"/>
    </location>
</feature>
<evidence type="ECO:0000313" key="2">
    <source>
        <dbReference type="Proteomes" id="UP000789920"/>
    </source>
</evidence>
<proteinExistence type="predicted"/>
<gene>
    <name evidence="1" type="ORF">RPERSI_LOCUS30788</name>
</gene>
<sequence length="185" mass="21975">LRSLREELQNELKNVREKNQQLASSEENVKKLTNQLSDLQKEKIQIENERITPERYMKMLQEKESLKEELKSERKRRQTSDERAEEFVQEGLSDTIETKLQTKKNELQQLKFSANKKLGSDQEVLLKDLLDRHEALEVMLFEEVNQKSRSFTQAQKKLQEAKDNLIDKLDDEEIEEICQLQTEII</sequence>
<name>A0ACA9SGH3_9GLOM</name>
<accession>A0ACA9SGH3</accession>
<evidence type="ECO:0000313" key="1">
    <source>
        <dbReference type="EMBL" id="CAG8838740.1"/>
    </source>
</evidence>
<protein>
    <submittedName>
        <fullName evidence="1">31453_t:CDS:1</fullName>
    </submittedName>
</protein>
<dbReference type="EMBL" id="CAJVQC010121493">
    <property type="protein sequence ID" value="CAG8838740.1"/>
    <property type="molecule type" value="Genomic_DNA"/>
</dbReference>
<keyword evidence="2" id="KW-1185">Reference proteome</keyword>
<reference evidence="1" key="1">
    <citation type="submission" date="2021-06" db="EMBL/GenBank/DDBJ databases">
        <authorList>
            <person name="Kallberg Y."/>
            <person name="Tangrot J."/>
            <person name="Rosling A."/>
        </authorList>
    </citation>
    <scope>NUCLEOTIDE SEQUENCE</scope>
    <source>
        <strain evidence="1">MA461A</strain>
    </source>
</reference>